<dbReference type="InterPro" id="IPR000182">
    <property type="entry name" value="GNAT_dom"/>
</dbReference>
<proteinExistence type="predicted"/>
<dbReference type="PROSITE" id="PS51186">
    <property type="entry name" value="GNAT"/>
    <property type="match status" value="1"/>
</dbReference>
<dbReference type="SUPFAM" id="SSF55729">
    <property type="entry name" value="Acyl-CoA N-acyltransferases (Nat)"/>
    <property type="match status" value="1"/>
</dbReference>
<dbReference type="Proteomes" id="UP001501727">
    <property type="component" value="Unassembled WGS sequence"/>
</dbReference>
<reference evidence="3" key="1">
    <citation type="journal article" date="2019" name="Int. J. Syst. Evol. Microbiol.">
        <title>The Global Catalogue of Microorganisms (GCM) 10K type strain sequencing project: providing services to taxonomists for standard genome sequencing and annotation.</title>
        <authorList>
            <consortium name="The Broad Institute Genomics Platform"/>
            <consortium name="The Broad Institute Genome Sequencing Center for Infectious Disease"/>
            <person name="Wu L."/>
            <person name="Ma J."/>
        </authorList>
    </citation>
    <scope>NUCLEOTIDE SEQUENCE [LARGE SCALE GENOMIC DNA]</scope>
    <source>
        <strain evidence="3">JCM 16916</strain>
    </source>
</reference>
<dbReference type="Gene3D" id="3.40.630.30">
    <property type="match status" value="1"/>
</dbReference>
<evidence type="ECO:0000313" key="2">
    <source>
        <dbReference type="EMBL" id="GAA3927953.1"/>
    </source>
</evidence>
<dbReference type="Pfam" id="PF13673">
    <property type="entry name" value="Acetyltransf_10"/>
    <property type="match status" value="1"/>
</dbReference>
<accession>A0ABP7MQ97</accession>
<name>A0ABP7MQ97_9GAMM</name>
<dbReference type="InterPro" id="IPR052564">
    <property type="entry name" value="N-acetyltrans/Recomb-assoc"/>
</dbReference>
<dbReference type="RefSeq" id="WP_344760074.1">
    <property type="nucleotide sequence ID" value="NZ_BAAAZU010000020.1"/>
</dbReference>
<dbReference type="InterPro" id="IPR016181">
    <property type="entry name" value="Acyl_CoA_acyltransferase"/>
</dbReference>
<keyword evidence="3" id="KW-1185">Reference proteome</keyword>
<sequence length="168" mass="18754">MLIREYIPGEEAILRDVFLSSVHQLARAHYTREQINAWAPAIYDRDRWHEKIAAIRPFVAVVGSRVAGYADLQASGYIDHFFVSGEFARRGVGSALMRHIHDVAEDRGLSNLSANVSLAAEGFFTWHGFVVHVRQSVAVMDVTLSNAHMVKELLPNNSFKPNPLRGSA</sequence>
<protein>
    <submittedName>
        <fullName evidence="2">GNAT family N-acetyltransferase</fullName>
    </submittedName>
</protein>
<feature type="domain" description="N-acetyltransferase" evidence="1">
    <location>
        <begin position="1"/>
        <end position="154"/>
    </location>
</feature>
<dbReference type="PANTHER" id="PTHR43451">
    <property type="entry name" value="ACETYLTRANSFERASE (GNAT) FAMILY PROTEIN"/>
    <property type="match status" value="1"/>
</dbReference>
<evidence type="ECO:0000313" key="3">
    <source>
        <dbReference type="Proteomes" id="UP001501727"/>
    </source>
</evidence>
<dbReference type="CDD" id="cd04301">
    <property type="entry name" value="NAT_SF"/>
    <property type="match status" value="1"/>
</dbReference>
<organism evidence="2 3">
    <name type="scientific">Luteimonas lutimaris</name>
    <dbReference type="NCBI Taxonomy" id="698645"/>
    <lineage>
        <taxon>Bacteria</taxon>
        <taxon>Pseudomonadati</taxon>
        <taxon>Pseudomonadota</taxon>
        <taxon>Gammaproteobacteria</taxon>
        <taxon>Lysobacterales</taxon>
        <taxon>Lysobacteraceae</taxon>
        <taxon>Luteimonas</taxon>
    </lineage>
</organism>
<gene>
    <name evidence="2" type="ORF">GCM10022229_22280</name>
</gene>
<dbReference type="PANTHER" id="PTHR43451:SF1">
    <property type="entry name" value="ACETYLTRANSFERASE"/>
    <property type="match status" value="1"/>
</dbReference>
<evidence type="ECO:0000259" key="1">
    <source>
        <dbReference type="PROSITE" id="PS51186"/>
    </source>
</evidence>
<comment type="caution">
    <text evidence="2">The sequence shown here is derived from an EMBL/GenBank/DDBJ whole genome shotgun (WGS) entry which is preliminary data.</text>
</comment>
<dbReference type="EMBL" id="BAAAZU010000020">
    <property type="protein sequence ID" value="GAA3927953.1"/>
    <property type="molecule type" value="Genomic_DNA"/>
</dbReference>